<evidence type="ECO:0000256" key="6">
    <source>
        <dbReference type="ARBA" id="ARBA00023027"/>
    </source>
</evidence>
<dbReference type="Gene3D" id="2.60.200.30">
    <property type="entry name" value="Probable inorganic polyphosphate/atp-NAD kinase, domain 2"/>
    <property type="match status" value="1"/>
</dbReference>
<dbReference type="STRING" id="1123243.SAMN02745190_01087"/>
<feature type="active site" description="Proton acceptor" evidence="8">
    <location>
        <position position="67"/>
    </location>
</feature>
<accession>A0A1M4W3P9</accession>
<proteinExistence type="inferred from homology"/>
<dbReference type="GO" id="GO:0006741">
    <property type="term" value="P:NADP+ biosynthetic process"/>
    <property type="evidence" value="ECO:0007669"/>
    <property type="project" value="UniProtKB-UniRule"/>
</dbReference>
<protein>
    <recommendedName>
        <fullName evidence="8">NAD kinase</fullName>
        <ecNumber evidence="8">2.7.1.23</ecNumber>
    </recommendedName>
    <alternativeName>
        <fullName evidence="8">ATP-dependent NAD kinase</fullName>
    </alternativeName>
</protein>
<dbReference type="PANTHER" id="PTHR20275">
    <property type="entry name" value="NAD KINASE"/>
    <property type="match status" value="1"/>
</dbReference>
<dbReference type="Proteomes" id="UP000184404">
    <property type="component" value="Unassembled WGS sequence"/>
</dbReference>
<dbReference type="RefSeq" id="WP_072935178.1">
    <property type="nucleotide sequence ID" value="NZ_FQUG01000004.1"/>
</dbReference>
<dbReference type="GO" id="GO:0051287">
    <property type="term" value="F:NAD binding"/>
    <property type="evidence" value="ECO:0007669"/>
    <property type="project" value="UniProtKB-ARBA"/>
</dbReference>
<dbReference type="EMBL" id="FQUG01000004">
    <property type="protein sequence ID" value="SHE75846.1"/>
    <property type="molecule type" value="Genomic_DNA"/>
</dbReference>
<dbReference type="PANTHER" id="PTHR20275:SF0">
    <property type="entry name" value="NAD KINASE"/>
    <property type="match status" value="1"/>
</dbReference>
<keyword evidence="1 8" id="KW-0808">Transferase</keyword>
<evidence type="ECO:0000256" key="3">
    <source>
        <dbReference type="ARBA" id="ARBA00022777"/>
    </source>
</evidence>
<evidence type="ECO:0000313" key="9">
    <source>
        <dbReference type="EMBL" id="SHE75846.1"/>
    </source>
</evidence>
<comment type="catalytic activity">
    <reaction evidence="7 8">
        <text>NAD(+) + ATP = ADP + NADP(+) + H(+)</text>
        <dbReference type="Rhea" id="RHEA:18629"/>
        <dbReference type="ChEBI" id="CHEBI:15378"/>
        <dbReference type="ChEBI" id="CHEBI:30616"/>
        <dbReference type="ChEBI" id="CHEBI:57540"/>
        <dbReference type="ChEBI" id="CHEBI:58349"/>
        <dbReference type="ChEBI" id="CHEBI:456216"/>
        <dbReference type="EC" id="2.7.1.23"/>
    </reaction>
</comment>
<evidence type="ECO:0000313" key="10">
    <source>
        <dbReference type="Proteomes" id="UP000184404"/>
    </source>
</evidence>
<dbReference type="InterPro" id="IPR002504">
    <property type="entry name" value="NADK"/>
</dbReference>
<feature type="binding site" evidence="8">
    <location>
        <begin position="67"/>
        <end position="68"/>
    </location>
    <ligand>
        <name>NAD(+)</name>
        <dbReference type="ChEBI" id="CHEBI:57540"/>
    </ligand>
</feature>
<evidence type="ECO:0000256" key="2">
    <source>
        <dbReference type="ARBA" id="ARBA00022741"/>
    </source>
</evidence>
<dbReference type="Pfam" id="PF20143">
    <property type="entry name" value="NAD_kinase_C"/>
    <property type="match status" value="1"/>
</dbReference>
<dbReference type="GO" id="GO:0003951">
    <property type="term" value="F:NAD+ kinase activity"/>
    <property type="evidence" value="ECO:0007669"/>
    <property type="project" value="UniProtKB-UniRule"/>
</dbReference>
<evidence type="ECO:0000256" key="1">
    <source>
        <dbReference type="ARBA" id="ARBA00022679"/>
    </source>
</evidence>
<sequence>MLNVAVFPNIDKENAPMVLKRIVDFYHDKDVKILMPMDGANFFDYGKYGVEDIENHPIDMALSIGGDGTLLGICRRLYERDIPVCGINIGTFGFLADIELPEIESKLEKIMQGQYYIEERMLVSGFVKSGEDDERFLGHAINDVVVTKSGAARMLHLGLMVDGCRVMDYKADGLIVSTATGSTAYSLSAGGPLINPKIKVLLLTPICPHTFNARPMVIDENDEVKINVAAFHQDIIVTFDGQETFKIKPGDTVIVRKAPLPAKIVKFDDKNYYQTIRTKLLYNA</sequence>
<evidence type="ECO:0000256" key="5">
    <source>
        <dbReference type="ARBA" id="ARBA00022857"/>
    </source>
</evidence>
<evidence type="ECO:0000256" key="4">
    <source>
        <dbReference type="ARBA" id="ARBA00022840"/>
    </source>
</evidence>
<keyword evidence="8" id="KW-0963">Cytoplasm</keyword>
<feature type="binding site" evidence="8">
    <location>
        <position position="153"/>
    </location>
    <ligand>
        <name>NAD(+)</name>
        <dbReference type="ChEBI" id="CHEBI:57540"/>
    </ligand>
</feature>
<comment type="caution">
    <text evidence="8">Lacks conserved residue(s) required for the propagation of feature annotation.</text>
</comment>
<dbReference type="Pfam" id="PF01513">
    <property type="entry name" value="NAD_kinase"/>
    <property type="match status" value="1"/>
</dbReference>
<dbReference type="OrthoDB" id="9774737at2"/>
<comment type="function">
    <text evidence="8">Involved in the regulation of the intracellular balance of NAD and NADP, and is a key enzyme in the biosynthesis of NADP. Catalyzes specifically the phosphorylation on 2'-hydroxyl of the adenosine moiety of NAD to yield NADP.</text>
</comment>
<dbReference type="InterPro" id="IPR016064">
    <property type="entry name" value="NAD/diacylglycerol_kinase_sf"/>
</dbReference>
<feature type="binding site" evidence="8">
    <location>
        <position position="242"/>
    </location>
    <ligand>
        <name>NAD(+)</name>
        <dbReference type="ChEBI" id="CHEBI:57540"/>
    </ligand>
</feature>
<keyword evidence="4 8" id="KW-0067">ATP-binding</keyword>
<feature type="binding site" evidence="8">
    <location>
        <position position="172"/>
    </location>
    <ligand>
        <name>NAD(+)</name>
        <dbReference type="ChEBI" id="CHEBI:57540"/>
    </ligand>
</feature>
<dbReference type="GO" id="GO:0019674">
    <property type="term" value="P:NAD+ metabolic process"/>
    <property type="evidence" value="ECO:0007669"/>
    <property type="project" value="InterPro"/>
</dbReference>
<comment type="subcellular location">
    <subcellularLocation>
        <location evidence="8">Cytoplasm</location>
    </subcellularLocation>
</comment>
<keyword evidence="2 8" id="KW-0547">Nucleotide-binding</keyword>
<keyword evidence="10" id="KW-1185">Reference proteome</keyword>
<dbReference type="GO" id="GO:0005737">
    <property type="term" value="C:cytoplasm"/>
    <property type="evidence" value="ECO:0007669"/>
    <property type="project" value="UniProtKB-SubCell"/>
</dbReference>
<keyword evidence="5 8" id="KW-0521">NADP</keyword>
<feature type="binding site" evidence="8">
    <location>
        <position position="170"/>
    </location>
    <ligand>
        <name>NAD(+)</name>
        <dbReference type="ChEBI" id="CHEBI:57540"/>
    </ligand>
</feature>
<organism evidence="9 10">
    <name type="scientific">Schwartzia succinivorans DSM 10502</name>
    <dbReference type="NCBI Taxonomy" id="1123243"/>
    <lineage>
        <taxon>Bacteria</taxon>
        <taxon>Bacillati</taxon>
        <taxon>Bacillota</taxon>
        <taxon>Negativicutes</taxon>
        <taxon>Selenomonadales</taxon>
        <taxon>Selenomonadaceae</taxon>
        <taxon>Schwartzia</taxon>
    </lineage>
</organism>
<dbReference type="InterPro" id="IPR017437">
    <property type="entry name" value="ATP-NAD_kinase_PpnK-typ_C"/>
</dbReference>
<dbReference type="Gene3D" id="3.40.50.10330">
    <property type="entry name" value="Probable inorganic polyphosphate/atp-NAD kinase, domain 1"/>
    <property type="match status" value="1"/>
</dbReference>
<keyword evidence="6 8" id="KW-0520">NAD</keyword>
<dbReference type="EC" id="2.7.1.23" evidence="8"/>
<feature type="binding site" evidence="8">
    <location>
        <begin position="183"/>
        <end position="188"/>
    </location>
    <ligand>
        <name>NAD(+)</name>
        <dbReference type="ChEBI" id="CHEBI:57540"/>
    </ligand>
</feature>
<evidence type="ECO:0000256" key="8">
    <source>
        <dbReference type="HAMAP-Rule" id="MF_00361"/>
    </source>
</evidence>
<reference evidence="9 10" key="1">
    <citation type="submission" date="2016-11" db="EMBL/GenBank/DDBJ databases">
        <authorList>
            <person name="Jaros S."/>
            <person name="Januszkiewicz K."/>
            <person name="Wedrychowicz H."/>
        </authorList>
    </citation>
    <scope>NUCLEOTIDE SEQUENCE [LARGE SCALE GENOMIC DNA]</scope>
    <source>
        <strain evidence="9 10">DSM 10502</strain>
    </source>
</reference>
<name>A0A1M4W3P9_9FIRM</name>
<comment type="similarity">
    <text evidence="8">Belongs to the NAD kinase family.</text>
</comment>
<dbReference type="FunFam" id="2.60.200.30:FF:000009">
    <property type="entry name" value="Poly(P)/ATP NAD kinase"/>
    <property type="match status" value="1"/>
</dbReference>
<feature type="binding site" evidence="8">
    <location>
        <begin position="142"/>
        <end position="143"/>
    </location>
    <ligand>
        <name>NAD(+)</name>
        <dbReference type="ChEBI" id="CHEBI:57540"/>
    </ligand>
</feature>
<comment type="cofactor">
    <cofactor evidence="8">
        <name>a divalent metal cation</name>
        <dbReference type="ChEBI" id="CHEBI:60240"/>
    </cofactor>
</comment>
<dbReference type="HAMAP" id="MF_00361">
    <property type="entry name" value="NAD_kinase"/>
    <property type="match status" value="1"/>
</dbReference>
<gene>
    <name evidence="8" type="primary">nadK</name>
    <name evidence="9" type="ORF">SAMN02745190_01087</name>
</gene>
<dbReference type="InterPro" id="IPR017438">
    <property type="entry name" value="ATP-NAD_kinase_N"/>
</dbReference>
<dbReference type="GO" id="GO:0005524">
    <property type="term" value="F:ATP binding"/>
    <property type="evidence" value="ECO:0007669"/>
    <property type="project" value="UniProtKB-KW"/>
</dbReference>
<evidence type="ECO:0000256" key="7">
    <source>
        <dbReference type="ARBA" id="ARBA00047925"/>
    </source>
</evidence>
<keyword evidence="3 8" id="KW-0418">Kinase</keyword>
<dbReference type="GO" id="GO:0046872">
    <property type="term" value="F:metal ion binding"/>
    <property type="evidence" value="ECO:0007669"/>
    <property type="project" value="UniProtKB-UniRule"/>
</dbReference>
<dbReference type="AlphaFoldDB" id="A0A1M4W3P9"/>
<dbReference type="SUPFAM" id="SSF111331">
    <property type="entry name" value="NAD kinase/diacylglycerol kinase-like"/>
    <property type="match status" value="1"/>
</dbReference>